<dbReference type="Proteomes" id="UP000525686">
    <property type="component" value="Unassembled WGS sequence"/>
</dbReference>
<organism evidence="2 3">
    <name type="scientific">Streptomyces alkaliterrae</name>
    <dbReference type="NCBI Taxonomy" id="2213162"/>
    <lineage>
        <taxon>Bacteria</taxon>
        <taxon>Bacillati</taxon>
        <taxon>Actinomycetota</taxon>
        <taxon>Actinomycetes</taxon>
        <taxon>Kitasatosporales</taxon>
        <taxon>Streptomycetaceae</taxon>
        <taxon>Streptomyces</taxon>
    </lineage>
</organism>
<name>A0A7W3WG60_9ACTN</name>
<dbReference type="AlphaFoldDB" id="A0A7W3WG60"/>
<evidence type="ECO:0000313" key="3">
    <source>
        <dbReference type="Proteomes" id="UP000525686"/>
    </source>
</evidence>
<protein>
    <submittedName>
        <fullName evidence="2">Uncharacterized protein</fullName>
    </submittedName>
</protein>
<feature type="compositionally biased region" description="Basic and acidic residues" evidence="1">
    <location>
        <begin position="8"/>
        <end position="19"/>
    </location>
</feature>
<dbReference type="EMBL" id="JABJWZ010000001">
    <property type="protein sequence ID" value="MBB1251761.1"/>
    <property type="molecule type" value="Genomic_DNA"/>
</dbReference>
<feature type="region of interest" description="Disordered" evidence="1">
    <location>
        <begin position="1"/>
        <end position="24"/>
    </location>
</feature>
<accession>A0A7W3WG60</accession>
<feature type="region of interest" description="Disordered" evidence="1">
    <location>
        <begin position="108"/>
        <end position="128"/>
    </location>
</feature>
<sequence>MAQAGEGPGRREEQLEALRGRMRRAARRKDAERLEVLKGEYADLKAVHVAESHQERREEARARRAARAALERPGPVRWRLPFWRSPLAQERAARAAAADVVQVPASGHLSPWRRGWSPASEVLWRPGS</sequence>
<reference evidence="3" key="1">
    <citation type="submission" date="2020-05" db="EMBL/GenBank/DDBJ databases">
        <title>Classification of alakaliphilic streptomycetes isolated from an alkaline soil next to Lonar Crater, India and a proposal for the recognition of Streptomyces alkaliterrae sp. nov.</title>
        <authorList>
            <person name="Golinska P."/>
        </authorList>
    </citation>
    <scope>NUCLEOTIDE SEQUENCE [LARGE SCALE GENOMIC DNA]</scope>
    <source>
        <strain evidence="3">OF3</strain>
    </source>
</reference>
<comment type="caution">
    <text evidence="2">The sequence shown here is derived from an EMBL/GenBank/DDBJ whole genome shotgun (WGS) entry which is preliminary data.</text>
</comment>
<proteinExistence type="predicted"/>
<evidence type="ECO:0000256" key="1">
    <source>
        <dbReference type="SAM" id="MobiDB-lite"/>
    </source>
</evidence>
<evidence type="ECO:0000313" key="2">
    <source>
        <dbReference type="EMBL" id="MBB1251761.1"/>
    </source>
</evidence>
<gene>
    <name evidence="2" type="ORF">H3146_00040</name>
</gene>
<dbReference type="RefSeq" id="WP_181353131.1">
    <property type="nucleotide sequence ID" value="NZ_JABJWZ010000001.1"/>
</dbReference>